<accession>A0A0C2KAK0</accession>
<evidence type="ECO:0000313" key="1">
    <source>
        <dbReference type="EMBL" id="KII75944.1"/>
    </source>
</evidence>
<evidence type="ECO:0000313" key="2">
    <source>
        <dbReference type="Proteomes" id="UP000031672"/>
    </source>
</evidence>
<name>A0A0C2JDC7_9VIBR</name>
<sequence>MLLETLAIFLAKIRDDSLILIGIVPPNRFYMAADDCPLSRFAVLKLFNFSHFIVLERIFGSE</sequence>
<organism evidence="1 2">
    <name type="scientific">Vibrio renipiscarius</name>
    <dbReference type="NCBI Taxonomy" id="1461322"/>
    <lineage>
        <taxon>Bacteria</taxon>
        <taxon>Pseudomonadati</taxon>
        <taxon>Pseudomonadota</taxon>
        <taxon>Gammaproteobacteria</taxon>
        <taxon>Vibrionales</taxon>
        <taxon>Vibrionaceae</taxon>
        <taxon>Vibrio</taxon>
    </lineage>
</organism>
<accession>A0A0C2JDC7</accession>
<dbReference type="AlphaFoldDB" id="A0A0C2JDC7"/>
<proteinExistence type="predicted"/>
<protein>
    <submittedName>
        <fullName evidence="1">Uncharacterized protein</fullName>
    </submittedName>
</protein>
<gene>
    <name evidence="1" type="ORF">OJ16_13990</name>
</gene>
<comment type="caution">
    <text evidence="1">The sequence shown here is derived from an EMBL/GenBank/DDBJ whole genome shotgun (WGS) entry which is preliminary data.</text>
</comment>
<dbReference type="EMBL" id="JTKH01000024">
    <property type="protein sequence ID" value="KII75944.1"/>
    <property type="molecule type" value="Genomic_DNA"/>
</dbReference>
<dbReference type="STRING" id="1461322.OJ16_13990"/>
<reference evidence="1 2" key="1">
    <citation type="submission" date="2014-11" db="EMBL/GenBank/DDBJ databases">
        <title>Draft Genome Sequence of Vibrio piscirenalis strains CECT 8603T and CECT 8604, two marine Gammaproteobacterium isolated from cultured gilthead sea bream (Sparus aurata).</title>
        <authorList>
            <person name="Arahal D.R."/>
            <person name="Rodrigo-Torres L."/>
            <person name="Lucena T."/>
            <person name="Pujalte M.J."/>
        </authorList>
    </citation>
    <scope>NUCLEOTIDE SEQUENCE [LARGE SCALE GENOMIC DNA]</scope>
    <source>
        <strain evidence="1 2">DCR 1-4-2</strain>
    </source>
</reference>
<keyword evidence="2" id="KW-1185">Reference proteome</keyword>
<dbReference type="Proteomes" id="UP000031672">
    <property type="component" value="Unassembled WGS sequence"/>
</dbReference>